<dbReference type="PROSITE" id="PS51257">
    <property type="entry name" value="PROKAR_LIPOPROTEIN"/>
    <property type="match status" value="1"/>
</dbReference>
<protein>
    <submittedName>
        <fullName evidence="2">Spexin-like isoform X1</fullName>
    </submittedName>
</protein>
<dbReference type="Proteomes" id="UP000693946">
    <property type="component" value="Unassembled WGS sequence"/>
</dbReference>
<feature type="signal peptide" evidence="1">
    <location>
        <begin position="1"/>
        <end position="24"/>
    </location>
</feature>
<name>A0AAV6PJ49_SOLSE</name>
<evidence type="ECO:0000256" key="1">
    <source>
        <dbReference type="SAM" id="SignalP"/>
    </source>
</evidence>
<sequence>MKIKAPVVWTCSFVISLLVGSCHAQKLNIHWGPQSMMYLKGKFGRRFVSEDENSLLKQALHGWYTVLKDKQRQLSKPSHMLNSEEKVLIHYLQDR</sequence>
<accession>A0AAV6PJ49</accession>
<dbReference type="GO" id="GO:0005184">
    <property type="term" value="F:neuropeptide hormone activity"/>
    <property type="evidence" value="ECO:0007669"/>
    <property type="project" value="InterPro"/>
</dbReference>
<organism evidence="2 3">
    <name type="scientific">Solea senegalensis</name>
    <name type="common">Senegalese sole</name>
    <dbReference type="NCBI Taxonomy" id="28829"/>
    <lineage>
        <taxon>Eukaryota</taxon>
        <taxon>Metazoa</taxon>
        <taxon>Chordata</taxon>
        <taxon>Craniata</taxon>
        <taxon>Vertebrata</taxon>
        <taxon>Euteleostomi</taxon>
        <taxon>Actinopterygii</taxon>
        <taxon>Neopterygii</taxon>
        <taxon>Teleostei</taxon>
        <taxon>Neoteleostei</taxon>
        <taxon>Acanthomorphata</taxon>
        <taxon>Carangaria</taxon>
        <taxon>Pleuronectiformes</taxon>
        <taxon>Pleuronectoidei</taxon>
        <taxon>Soleidae</taxon>
        <taxon>Solea</taxon>
    </lineage>
</organism>
<comment type="caution">
    <text evidence="2">The sequence shown here is derived from an EMBL/GenBank/DDBJ whole genome shotgun (WGS) entry which is preliminary data.</text>
</comment>
<evidence type="ECO:0000313" key="3">
    <source>
        <dbReference type="Proteomes" id="UP000693946"/>
    </source>
</evidence>
<dbReference type="EMBL" id="JAGKHQ010000965">
    <property type="protein sequence ID" value="KAG7462356.1"/>
    <property type="molecule type" value="Genomic_DNA"/>
</dbReference>
<gene>
    <name evidence="2" type="ORF">JOB18_031155</name>
</gene>
<keyword evidence="3" id="KW-1185">Reference proteome</keyword>
<dbReference type="Pfam" id="PF15171">
    <property type="entry name" value="Spexin"/>
    <property type="match status" value="1"/>
</dbReference>
<dbReference type="InterPro" id="IPR028126">
    <property type="entry name" value="Spexin"/>
</dbReference>
<feature type="chain" id="PRO_5043753416" evidence="1">
    <location>
        <begin position="25"/>
        <end position="95"/>
    </location>
</feature>
<dbReference type="AlphaFoldDB" id="A0AAV6PJ49"/>
<proteinExistence type="predicted"/>
<reference evidence="2 3" key="1">
    <citation type="journal article" date="2021" name="Sci. Rep.">
        <title>Chromosome anchoring in Senegalese sole (Solea senegalensis) reveals sex-associated markers and genome rearrangements in flatfish.</title>
        <authorList>
            <person name="Guerrero-Cozar I."/>
            <person name="Gomez-Garrido J."/>
            <person name="Berbel C."/>
            <person name="Martinez-Blanch J.F."/>
            <person name="Alioto T."/>
            <person name="Claros M.G."/>
            <person name="Gagnaire P.A."/>
            <person name="Manchado M."/>
        </authorList>
    </citation>
    <scope>NUCLEOTIDE SEQUENCE [LARGE SCALE GENOMIC DNA]</scope>
    <source>
        <strain evidence="2">Sse05_10M</strain>
    </source>
</reference>
<evidence type="ECO:0000313" key="2">
    <source>
        <dbReference type="EMBL" id="KAG7462356.1"/>
    </source>
</evidence>
<keyword evidence="1" id="KW-0732">Signal</keyword>